<name>A0A1M4Y9Q0_9CLOT</name>
<keyword evidence="3" id="KW-1185">Reference proteome</keyword>
<reference evidence="3" key="1">
    <citation type="submission" date="2016-11" db="EMBL/GenBank/DDBJ databases">
        <authorList>
            <person name="Varghese N."/>
            <person name="Submissions S."/>
        </authorList>
    </citation>
    <scope>NUCLEOTIDE SEQUENCE [LARGE SCALE GENOMIC DNA]</scope>
    <source>
        <strain evidence="3">DSM 10124</strain>
    </source>
</reference>
<gene>
    <name evidence="2" type="ORF">SAMN02746091_01614</name>
</gene>
<dbReference type="Proteomes" id="UP000184423">
    <property type="component" value="Unassembled WGS sequence"/>
</dbReference>
<proteinExistence type="predicted"/>
<feature type="transmembrane region" description="Helical" evidence="1">
    <location>
        <begin position="7"/>
        <end position="30"/>
    </location>
</feature>
<keyword evidence="1" id="KW-0472">Membrane</keyword>
<dbReference type="RefSeq" id="WP_073248933.1">
    <property type="nucleotide sequence ID" value="NZ_FQVG01000029.1"/>
</dbReference>
<evidence type="ECO:0000313" key="2">
    <source>
        <dbReference type="EMBL" id="SHF02363.1"/>
    </source>
</evidence>
<accession>A0A1M4Y9Q0</accession>
<keyword evidence="1" id="KW-1133">Transmembrane helix</keyword>
<sequence length="118" mass="13432">MKSRGSVATYYILIAFLLITLVFMTTSILMSSNIIQNSTLLSEQAYNNAEAGLVYVYRNIIKGEGEIAKDRTVVLNFDNNNSVEVVFKNKKYEKKYSISVKGRCGTYIKSIYKEISYK</sequence>
<keyword evidence="1" id="KW-0812">Transmembrane</keyword>
<evidence type="ECO:0000313" key="3">
    <source>
        <dbReference type="Proteomes" id="UP000184423"/>
    </source>
</evidence>
<dbReference type="AlphaFoldDB" id="A0A1M4Y9Q0"/>
<organism evidence="2 3">
    <name type="scientific">Caloramator proteoclasticus DSM 10124</name>
    <dbReference type="NCBI Taxonomy" id="1121262"/>
    <lineage>
        <taxon>Bacteria</taxon>
        <taxon>Bacillati</taxon>
        <taxon>Bacillota</taxon>
        <taxon>Clostridia</taxon>
        <taxon>Eubacteriales</taxon>
        <taxon>Clostridiaceae</taxon>
        <taxon>Caloramator</taxon>
    </lineage>
</organism>
<evidence type="ECO:0000256" key="1">
    <source>
        <dbReference type="SAM" id="Phobius"/>
    </source>
</evidence>
<dbReference type="EMBL" id="FQVG01000029">
    <property type="protein sequence ID" value="SHF02363.1"/>
    <property type="molecule type" value="Genomic_DNA"/>
</dbReference>
<protein>
    <submittedName>
        <fullName evidence="2">Uncharacterized protein</fullName>
    </submittedName>
</protein>